<feature type="region of interest" description="Disordered" evidence="13">
    <location>
        <begin position="503"/>
        <end position="533"/>
    </location>
</feature>
<dbReference type="Pfam" id="PF02910">
    <property type="entry name" value="Succ_DH_flav_C"/>
    <property type="match status" value="1"/>
</dbReference>
<comment type="catalytic activity">
    <reaction evidence="9">
        <text>L-aspartate + O2 = iminosuccinate + H2O2</text>
        <dbReference type="Rhea" id="RHEA:25876"/>
        <dbReference type="ChEBI" id="CHEBI:15379"/>
        <dbReference type="ChEBI" id="CHEBI:16240"/>
        <dbReference type="ChEBI" id="CHEBI:29991"/>
        <dbReference type="ChEBI" id="CHEBI:77875"/>
        <dbReference type="EC" id="1.4.3.16"/>
    </reaction>
    <physiologicalReaction direction="left-to-right" evidence="9">
        <dbReference type="Rhea" id="RHEA:25877"/>
    </physiologicalReaction>
</comment>
<dbReference type="Gene3D" id="3.90.700.10">
    <property type="entry name" value="Succinate dehydrogenase/fumarate reductase flavoprotein, catalytic domain"/>
    <property type="match status" value="1"/>
</dbReference>
<dbReference type="Gene3D" id="3.50.50.60">
    <property type="entry name" value="FAD/NAD(P)-binding domain"/>
    <property type="match status" value="1"/>
</dbReference>
<keyword evidence="5 12" id="KW-0285">Flavoprotein</keyword>
<organism evidence="16 17">
    <name type="scientific">Candidatus Nitrospira nitrificans</name>
    <dbReference type="NCBI Taxonomy" id="1742973"/>
    <lineage>
        <taxon>Bacteria</taxon>
        <taxon>Pseudomonadati</taxon>
        <taxon>Nitrospirota</taxon>
        <taxon>Nitrospiria</taxon>
        <taxon>Nitrospirales</taxon>
        <taxon>Nitrospiraceae</taxon>
        <taxon>Nitrospira</taxon>
    </lineage>
</organism>
<dbReference type="InterPro" id="IPR005288">
    <property type="entry name" value="NadB"/>
</dbReference>
<keyword evidence="17" id="KW-1185">Reference proteome</keyword>
<evidence type="ECO:0000256" key="9">
    <source>
        <dbReference type="ARBA" id="ARBA00048305"/>
    </source>
</evidence>
<keyword evidence="6 12" id="KW-0662">Pyridine nucleotide biosynthesis</keyword>
<comment type="cofactor">
    <cofactor evidence="1 12">
        <name>FAD</name>
        <dbReference type="ChEBI" id="CHEBI:57692"/>
    </cofactor>
</comment>
<comment type="similarity">
    <text evidence="3 12">Belongs to the FAD-dependent oxidoreductase 2 family. NadB subfamily.</text>
</comment>
<evidence type="ECO:0000256" key="13">
    <source>
        <dbReference type="SAM" id="MobiDB-lite"/>
    </source>
</evidence>
<reference evidence="17" key="1">
    <citation type="submission" date="2015-10" db="EMBL/GenBank/DDBJ databases">
        <authorList>
            <person name="Luecker S."/>
            <person name="Luecker S."/>
        </authorList>
    </citation>
    <scope>NUCLEOTIDE SEQUENCE [LARGE SCALE GENOMIC DNA]</scope>
</reference>
<comment type="subcellular location">
    <subcellularLocation>
        <location evidence="12">Cytoplasm</location>
    </subcellularLocation>
</comment>
<dbReference type="SUPFAM" id="SSF56425">
    <property type="entry name" value="Succinate dehydrogenase/fumarate reductase flavoprotein, catalytic domain"/>
    <property type="match status" value="1"/>
</dbReference>
<evidence type="ECO:0000256" key="2">
    <source>
        <dbReference type="ARBA" id="ARBA00004950"/>
    </source>
</evidence>
<dbReference type="SUPFAM" id="SSF51905">
    <property type="entry name" value="FAD/NAD(P)-binding domain"/>
    <property type="match status" value="1"/>
</dbReference>
<protein>
    <recommendedName>
        <fullName evidence="4 10">L-aspartate oxidase</fullName>
        <ecNumber evidence="4 10">1.4.3.16</ecNumber>
    </recommendedName>
</protein>
<dbReference type="EMBL" id="CZPZ01000023">
    <property type="protein sequence ID" value="CUS37385.1"/>
    <property type="molecule type" value="Genomic_DNA"/>
</dbReference>
<evidence type="ECO:0000256" key="11">
    <source>
        <dbReference type="PIRSR" id="PIRSR000171-1"/>
    </source>
</evidence>
<feature type="domain" description="Fumarate reductase/succinate dehydrogenase flavoprotein-like C-terminal" evidence="15">
    <location>
        <begin position="428"/>
        <end position="518"/>
    </location>
</feature>
<dbReference type="OrthoDB" id="9806724at2"/>
<dbReference type="GO" id="GO:0005737">
    <property type="term" value="C:cytoplasm"/>
    <property type="evidence" value="ECO:0007669"/>
    <property type="project" value="UniProtKB-SubCell"/>
</dbReference>
<evidence type="ECO:0000313" key="16">
    <source>
        <dbReference type="EMBL" id="CUS37385.1"/>
    </source>
</evidence>
<keyword evidence="7 12" id="KW-0274">FAD</keyword>
<evidence type="ECO:0000256" key="1">
    <source>
        <dbReference type="ARBA" id="ARBA00001974"/>
    </source>
</evidence>
<dbReference type="STRING" id="1742973.COMA2_30246"/>
<feature type="active site" description="Proton acceptor" evidence="11">
    <location>
        <position position="278"/>
    </location>
</feature>
<dbReference type="SUPFAM" id="SSF46977">
    <property type="entry name" value="Succinate dehydrogenase/fumarate reductase flavoprotein C-terminal domain"/>
    <property type="match status" value="1"/>
</dbReference>
<name>A0A0S4LKD0_9BACT</name>
<evidence type="ECO:0000256" key="5">
    <source>
        <dbReference type="ARBA" id="ARBA00022630"/>
    </source>
</evidence>
<proteinExistence type="inferred from homology"/>
<evidence type="ECO:0000256" key="8">
    <source>
        <dbReference type="ARBA" id="ARBA00023002"/>
    </source>
</evidence>
<dbReference type="PANTHER" id="PTHR42716">
    <property type="entry name" value="L-ASPARTATE OXIDASE"/>
    <property type="match status" value="1"/>
</dbReference>
<dbReference type="AlphaFoldDB" id="A0A0S4LKD0"/>
<comment type="pathway">
    <text evidence="2 12">Cofactor biosynthesis; NAD(+) biosynthesis; iminoaspartate from L-aspartate (oxidase route): step 1/1.</text>
</comment>
<dbReference type="PRINTS" id="PR00368">
    <property type="entry name" value="FADPNR"/>
</dbReference>
<evidence type="ECO:0000313" key="17">
    <source>
        <dbReference type="Proteomes" id="UP000198736"/>
    </source>
</evidence>
<dbReference type="FunFam" id="3.90.700.10:FF:000002">
    <property type="entry name" value="L-aspartate oxidase"/>
    <property type="match status" value="1"/>
</dbReference>
<dbReference type="GO" id="GO:0008734">
    <property type="term" value="F:L-aspartate oxidase activity"/>
    <property type="evidence" value="ECO:0007669"/>
    <property type="project" value="UniProtKB-UniRule"/>
</dbReference>
<evidence type="ECO:0000256" key="3">
    <source>
        <dbReference type="ARBA" id="ARBA00008562"/>
    </source>
</evidence>
<comment type="function">
    <text evidence="12">Catalyzes the oxidation of L-aspartate to iminoaspartate.</text>
</comment>
<evidence type="ECO:0000256" key="7">
    <source>
        <dbReference type="ARBA" id="ARBA00022827"/>
    </source>
</evidence>
<dbReference type="Proteomes" id="UP000198736">
    <property type="component" value="Unassembled WGS sequence"/>
</dbReference>
<evidence type="ECO:0000256" key="6">
    <source>
        <dbReference type="ARBA" id="ARBA00022642"/>
    </source>
</evidence>
<keyword evidence="8 12" id="KW-0560">Oxidoreductase</keyword>
<dbReference type="RefSeq" id="WP_090899148.1">
    <property type="nucleotide sequence ID" value="NZ_CZPZ01000023.1"/>
</dbReference>
<dbReference type="InterPro" id="IPR027477">
    <property type="entry name" value="Succ_DH/fumarate_Rdtase_cat_sf"/>
</dbReference>
<evidence type="ECO:0000259" key="15">
    <source>
        <dbReference type="Pfam" id="PF02910"/>
    </source>
</evidence>
<dbReference type="EC" id="1.4.3.16" evidence="4 10"/>
<dbReference type="GO" id="GO:0034628">
    <property type="term" value="P:'de novo' NAD+ biosynthetic process from L-aspartate"/>
    <property type="evidence" value="ECO:0007669"/>
    <property type="project" value="TreeGrafter"/>
</dbReference>
<dbReference type="InterPro" id="IPR015939">
    <property type="entry name" value="Fum_Rdtase/Succ_DH_flav-like_C"/>
</dbReference>
<dbReference type="NCBIfam" id="TIGR00551">
    <property type="entry name" value="nadB"/>
    <property type="match status" value="1"/>
</dbReference>
<evidence type="ECO:0000256" key="12">
    <source>
        <dbReference type="RuleBase" id="RU362049"/>
    </source>
</evidence>
<dbReference type="InterPro" id="IPR037099">
    <property type="entry name" value="Fum_R/Succ_DH_flav-like_C_sf"/>
</dbReference>
<gene>
    <name evidence="16" type="primary">nadB</name>
    <name evidence="16" type="ORF">COMA2_30246</name>
</gene>
<dbReference type="PANTHER" id="PTHR42716:SF2">
    <property type="entry name" value="L-ASPARTATE OXIDASE, CHLOROPLASTIC"/>
    <property type="match status" value="1"/>
</dbReference>
<evidence type="ECO:0000259" key="14">
    <source>
        <dbReference type="Pfam" id="PF00890"/>
    </source>
</evidence>
<dbReference type="Pfam" id="PF00890">
    <property type="entry name" value="FAD_binding_2"/>
    <property type="match status" value="1"/>
</dbReference>
<dbReference type="InterPro" id="IPR036188">
    <property type="entry name" value="FAD/NAD-bd_sf"/>
</dbReference>
<evidence type="ECO:0000256" key="10">
    <source>
        <dbReference type="NCBIfam" id="TIGR00551"/>
    </source>
</evidence>
<dbReference type="Gene3D" id="1.20.58.100">
    <property type="entry name" value="Fumarate reductase/succinate dehydrogenase flavoprotein-like, C-terminal domain"/>
    <property type="match status" value="1"/>
</dbReference>
<feature type="domain" description="FAD-dependent oxidoreductase 2 FAD-binding" evidence="14">
    <location>
        <begin position="9"/>
        <end position="380"/>
    </location>
</feature>
<dbReference type="PIRSF" id="PIRSF000171">
    <property type="entry name" value="SDHA_APRA_LASPO"/>
    <property type="match status" value="1"/>
</dbReference>
<sequence>MPRSALETDFLVIGSGVAGLRAALDLCRVGRVIVLTKGHPLQSNSIFAQGGVAVALSEEDDVAIHLTDTVKAGHGLCRREAVRVLVEEGPDRIQELIRWGAKFDKAGGKFAFAREAAHSRSRILRARGDATGNEMVRVLMTQVARHKQIVRLDYHFTVDLVVEGGRCCGAVVLNEHSGEQFIIPAKAVVLSTGGAGQIFARTTNPPNATGDGMAMAFRAGAELHDMEFVQFHPTSLYLPSSPPFLLSEAMRGEGGQLRNNRGETFMSRYHPLGALAPRDIVARAIWAEMAATRARHVYLDVTHLGADFVKRRFPTIYATCLRHDIDITEEWIPVSPSAHYMMGGVGTDLNGATTLPGLFAAGEVACSGVHGANRLASNSLLEGLVFGMRAGIAAVAWASRRSMPDVTHHVECLRSSRLERLEDAEKIRSSLRRTMWGQVGLIRSRESLVRATAQLARWERMVSRPFAGRADLEVKNMVQVAHCVAEAALWRENSVGAHYRSDFQGSKRPGWKQHSQLCSGGRTTGRTESKTQERIVALRTPKTG</sequence>
<evidence type="ECO:0000256" key="4">
    <source>
        <dbReference type="ARBA" id="ARBA00012173"/>
    </source>
</evidence>
<dbReference type="InterPro" id="IPR003953">
    <property type="entry name" value="FAD-dep_OxRdtase_2_FAD-bd"/>
</dbReference>
<accession>A0A0S4LKD0</accession>
<dbReference type="UniPathway" id="UPA00253">
    <property type="reaction ID" value="UER00326"/>
</dbReference>